<keyword evidence="13" id="KW-1185">Reference proteome</keyword>
<dbReference type="EMBL" id="SNQG01000002">
    <property type="protein sequence ID" value="TEW67533.1"/>
    <property type="molecule type" value="Genomic_DNA"/>
</dbReference>
<evidence type="ECO:0000256" key="8">
    <source>
        <dbReference type="SAM" id="SignalP"/>
    </source>
</evidence>
<dbReference type="Gene3D" id="3.20.20.80">
    <property type="entry name" value="Glycosidases"/>
    <property type="match status" value="1"/>
</dbReference>
<organism evidence="11 12">
    <name type="scientific">Mucilaginibacter phyllosphaerae</name>
    <dbReference type="NCBI Taxonomy" id="1812349"/>
    <lineage>
        <taxon>Bacteria</taxon>
        <taxon>Pseudomonadati</taxon>
        <taxon>Bacteroidota</taxon>
        <taxon>Sphingobacteriia</taxon>
        <taxon>Sphingobacteriales</taxon>
        <taxon>Sphingobacteriaceae</taxon>
        <taxon>Mucilaginibacter</taxon>
    </lineage>
</organism>
<evidence type="ECO:0000259" key="9">
    <source>
        <dbReference type="SMART" id="SM00813"/>
    </source>
</evidence>
<accession>A0A4Y8AFK8</accession>
<dbReference type="Proteomes" id="UP000583101">
    <property type="component" value="Unassembled WGS sequence"/>
</dbReference>
<dbReference type="AlphaFoldDB" id="A0A4Y8AFK8"/>
<dbReference type="RefSeq" id="WP_134335585.1">
    <property type="nucleotide sequence ID" value="NZ_BMCZ01000004.1"/>
</dbReference>
<comment type="similarity">
    <text evidence="2">Belongs to the glycosyl hydrolase 51 family.</text>
</comment>
<feature type="domain" description="Alpha-L-arabinofuranosidase C-terminal" evidence="9">
    <location>
        <begin position="315"/>
        <end position="505"/>
    </location>
</feature>
<reference evidence="10 13" key="3">
    <citation type="submission" date="2020-08" db="EMBL/GenBank/DDBJ databases">
        <title>Genomic Encyclopedia of Type Strains, Phase IV (KMG-IV): sequencing the most valuable type-strain genomes for metagenomic binning, comparative biology and taxonomic classification.</title>
        <authorList>
            <person name="Goeker M."/>
        </authorList>
    </citation>
    <scope>NUCLEOTIDE SEQUENCE [LARGE SCALE GENOMIC DNA]</scope>
    <source>
        <strain evidence="10 13">DSM 100995</strain>
    </source>
</reference>
<dbReference type="InterPro" id="IPR055235">
    <property type="entry name" value="ASD1_cat"/>
</dbReference>
<dbReference type="SUPFAM" id="SSF51011">
    <property type="entry name" value="Glycosyl hydrolase domain"/>
    <property type="match status" value="1"/>
</dbReference>
<dbReference type="Proteomes" id="UP000297248">
    <property type="component" value="Unassembled WGS sequence"/>
</dbReference>
<feature type="chain" id="PRO_5044616569" description="non-reducing end alpha-L-arabinofuranosidase" evidence="8">
    <location>
        <begin position="19"/>
        <end position="512"/>
    </location>
</feature>
<evidence type="ECO:0000313" key="11">
    <source>
        <dbReference type="EMBL" id="TEW67533.1"/>
    </source>
</evidence>
<dbReference type="GO" id="GO:0046556">
    <property type="term" value="F:alpha-L-arabinofuranosidase activity"/>
    <property type="evidence" value="ECO:0007669"/>
    <property type="project" value="UniProtKB-EC"/>
</dbReference>
<protein>
    <recommendedName>
        <fullName evidence="4">non-reducing end alpha-L-arabinofuranosidase</fullName>
        <ecNumber evidence="4">3.2.1.55</ecNumber>
    </recommendedName>
</protein>
<keyword evidence="6" id="KW-0119">Carbohydrate metabolism</keyword>
<feature type="signal peptide" evidence="8">
    <location>
        <begin position="1"/>
        <end position="18"/>
    </location>
</feature>
<evidence type="ECO:0000256" key="1">
    <source>
        <dbReference type="ARBA" id="ARBA00001462"/>
    </source>
</evidence>
<dbReference type="GO" id="GO:0046373">
    <property type="term" value="P:L-arabinose metabolic process"/>
    <property type="evidence" value="ECO:0007669"/>
    <property type="project" value="InterPro"/>
</dbReference>
<keyword evidence="7 10" id="KW-0326">Glycosidase</keyword>
<dbReference type="Pfam" id="PF06964">
    <property type="entry name" value="Alpha-L-AF_C"/>
    <property type="match status" value="1"/>
</dbReference>
<evidence type="ECO:0000256" key="6">
    <source>
        <dbReference type="ARBA" id="ARBA00023277"/>
    </source>
</evidence>
<comment type="caution">
    <text evidence="11">The sequence shown here is derived from an EMBL/GenBank/DDBJ whole genome shotgun (WGS) entry which is preliminary data.</text>
</comment>
<dbReference type="OrthoDB" id="9758333at2"/>
<evidence type="ECO:0000256" key="3">
    <source>
        <dbReference type="ARBA" id="ARBA00011165"/>
    </source>
</evidence>
<dbReference type="GO" id="GO:0000272">
    <property type="term" value="P:polysaccharide catabolic process"/>
    <property type="evidence" value="ECO:0007669"/>
    <property type="project" value="TreeGrafter"/>
</dbReference>
<evidence type="ECO:0000313" key="13">
    <source>
        <dbReference type="Proteomes" id="UP000583101"/>
    </source>
</evidence>
<name>A0A4Y8AFK8_9SPHI</name>
<evidence type="ECO:0000313" key="12">
    <source>
        <dbReference type="Proteomes" id="UP000297248"/>
    </source>
</evidence>
<dbReference type="PANTHER" id="PTHR43576:SF2">
    <property type="entry name" value="INTRACELLULAR EXO-ALPHA-L-ARABINOFURANOSIDASE 2"/>
    <property type="match status" value="1"/>
</dbReference>
<evidence type="ECO:0000256" key="2">
    <source>
        <dbReference type="ARBA" id="ARBA00007186"/>
    </source>
</evidence>
<dbReference type="InterPro" id="IPR013780">
    <property type="entry name" value="Glyco_hydro_b"/>
</dbReference>
<dbReference type="PANTHER" id="PTHR43576">
    <property type="entry name" value="ALPHA-L-ARABINOFURANOSIDASE C-RELATED"/>
    <property type="match status" value="1"/>
</dbReference>
<evidence type="ECO:0000313" key="10">
    <source>
        <dbReference type="EMBL" id="MBB3968837.1"/>
    </source>
</evidence>
<sequence length="512" mass="57025">MKKILFALLLLWQLDAAAQNTAGITITGNTGQTISRHIYGQFAEHLGRGIYDGFWVDKNLPVAKQDRIRLDVVNALKKIKIPNLRWPGGCFADEYHWRDGIGPRAQRPKMVNTNWGGITEDNSFGTHEFLALCKLLDTEPYIAGNVGSGTVEEMAKWVEYLNSNSSSTVVQMRKQNGHPEPYKVSFWGVGNESWGCGGEMTPEFYAGQFRRYATYARNYPGSPLKKIASGANASDYNWTEVCMKNIPNNMMWGLSMHYYTLPTGDWGKKGSATKFSEAEYFSTMVNCLKMEELVNKHSAIMDKYDPDKKVALVVDEWGIWTDPEPGTNPGFLYQQNSLRDALIAATTLNIFNNHCDRVKMAELAQTINVLQALILTEKTKMLLTPTYHIFDMYKVHQDAKYLAIKLKSPDYEVNGKSIPAVNASASQDATGKIHISLVNLDANKPVSISTQLKDLAWSSVSGQILTSANITDINTFNQPAKVQLKNFAGAKKDGNNLVVTIPAKAVVTLELK</sequence>
<gene>
    <name evidence="11" type="ORF">E2R65_05960</name>
    <name evidence="10" type="ORF">GGR35_001429</name>
</gene>
<reference evidence="11 12" key="1">
    <citation type="journal article" date="2016" name="Int. J. Syst. Evol. Microbiol.">
        <title>Proposal of Mucilaginibacter phyllosphaerae sp. nov. isolated from the phyllosphere of Galium album.</title>
        <authorList>
            <person name="Aydogan E.L."/>
            <person name="Busse H.J."/>
            <person name="Moser G."/>
            <person name="Muller C."/>
            <person name="Kampfer P."/>
            <person name="Glaeser S.P."/>
        </authorList>
    </citation>
    <scope>NUCLEOTIDE SEQUENCE [LARGE SCALE GENOMIC DNA]</scope>
    <source>
        <strain evidence="11 12">PP-F2FG21</strain>
    </source>
</reference>
<evidence type="ECO:0000256" key="4">
    <source>
        <dbReference type="ARBA" id="ARBA00012670"/>
    </source>
</evidence>
<reference evidence="11" key="2">
    <citation type="submission" date="2019-03" db="EMBL/GenBank/DDBJ databases">
        <authorList>
            <person name="Yan Y.-Q."/>
            <person name="Du Z.-J."/>
        </authorList>
    </citation>
    <scope>NUCLEOTIDE SEQUENCE</scope>
    <source>
        <strain evidence="11">PP-F2FG21</strain>
    </source>
</reference>
<comment type="catalytic activity">
    <reaction evidence="1">
        <text>Hydrolysis of terminal non-reducing alpha-L-arabinofuranoside residues in alpha-L-arabinosides.</text>
        <dbReference type="EC" id="3.2.1.55"/>
    </reaction>
</comment>
<comment type="subunit">
    <text evidence="3">Homohexamer; trimer of dimers.</text>
</comment>
<dbReference type="Gene3D" id="2.60.40.1180">
    <property type="entry name" value="Golgi alpha-mannosidase II"/>
    <property type="match status" value="1"/>
</dbReference>
<dbReference type="SMART" id="SM00813">
    <property type="entry name" value="Alpha-L-AF_C"/>
    <property type="match status" value="1"/>
</dbReference>
<dbReference type="SUPFAM" id="SSF51445">
    <property type="entry name" value="(Trans)glycosidases"/>
    <property type="match status" value="1"/>
</dbReference>
<evidence type="ECO:0000256" key="5">
    <source>
        <dbReference type="ARBA" id="ARBA00022801"/>
    </source>
</evidence>
<dbReference type="Pfam" id="PF22848">
    <property type="entry name" value="ASD1_dom"/>
    <property type="match status" value="1"/>
</dbReference>
<keyword evidence="8" id="KW-0732">Signal</keyword>
<dbReference type="EMBL" id="JACIEG010000002">
    <property type="protein sequence ID" value="MBB3968837.1"/>
    <property type="molecule type" value="Genomic_DNA"/>
</dbReference>
<dbReference type="InterPro" id="IPR017853">
    <property type="entry name" value="GH"/>
</dbReference>
<keyword evidence="5 10" id="KW-0378">Hydrolase</keyword>
<proteinExistence type="inferred from homology"/>
<dbReference type="InterPro" id="IPR010720">
    <property type="entry name" value="Alpha-L-AF_C"/>
</dbReference>
<dbReference type="EC" id="3.2.1.55" evidence="4"/>
<evidence type="ECO:0000256" key="7">
    <source>
        <dbReference type="ARBA" id="ARBA00023295"/>
    </source>
</evidence>